<evidence type="ECO:0000256" key="6">
    <source>
        <dbReference type="ARBA" id="ARBA00023157"/>
    </source>
</evidence>
<dbReference type="Pfam" id="PF17181">
    <property type="entry name" value="EPF"/>
    <property type="match status" value="1"/>
</dbReference>
<keyword evidence="5 7" id="KW-0732">Signal</keyword>
<dbReference type="GO" id="GO:0010052">
    <property type="term" value="P:guard cell differentiation"/>
    <property type="evidence" value="ECO:0007669"/>
    <property type="project" value="UniProtKB-UniRule"/>
</dbReference>
<feature type="signal peptide" evidence="7">
    <location>
        <begin position="1"/>
        <end position="33"/>
    </location>
</feature>
<comment type="subcellular location">
    <subcellularLocation>
        <location evidence="1 7">Secreted</location>
    </subcellularLocation>
</comment>
<keyword evidence="6" id="KW-1015">Disulfide bond</keyword>
<evidence type="ECO:0000313" key="8">
    <source>
        <dbReference type="EMBL" id="CAH9078285.1"/>
    </source>
</evidence>
<evidence type="ECO:0000313" key="9">
    <source>
        <dbReference type="Proteomes" id="UP001152484"/>
    </source>
</evidence>
<dbReference type="PANTHER" id="PTHR33109">
    <property type="entry name" value="EPIDERMAL PATTERNING FACTOR-LIKE PROTEIN 4"/>
    <property type="match status" value="1"/>
</dbReference>
<keyword evidence="4 7" id="KW-0964">Secreted</keyword>
<comment type="similarity">
    <text evidence="2 7">Belongs to the plant cysteine rich small secretory peptide family. Epidermal patterning factor subfamily.</text>
</comment>
<accession>A0A9P0YWK1</accession>
<dbReference type="InterPro" id="IPR039455">
    <property type="entry name" value="EPFL"/>
</dbReference>
<dbReference type="AlphaFoldDB" id="A0A9P0YWK1"/>
<gene>
    <name evidence="8" type="ORF">CEURO_LOCUS6644</name>
</gene>
<evidence type="ECO:0000256" key="4">
    <source>
        <dbReference type="ARBA" id="ARBA00022525"/>
    </source>
</evidence>
<organism evidence="8 9">
    <name type="scientific">Cuscuta europaea</name>
    <name type="common">European dodder</name>
    <dbReference type="NCBI Taxonomy" id="41803"/>
    <lineage>
        <taxon>Eukaryota</taxon>
        <taxon>Viridiplantae</taxon>
        <taxon>Streptophyta</taxon>
        <taxon>Embryophyta</taxon>
        <taxon>Tracheophyta</taxon>
        <taxon>Spermatophyta</taxon>
        <taxon>Magnoliopsida</taxon>
        <taxon>eudicotyledons</taxon>
        <taxon>Gunneridae</taxon>
        <taxon>Pentapetalae</taxon>
        <taxon>asterids</taxon>
        <taxon>lamiids</taxon>
        <taxon>Solanales</taxon>
        <taxon>Convolvulaceae</taxon>
        <taxon>Cuscuteae</taxon>
        <taxon>Cuscuta</taxon>
        <taxon>Cuscuta subgen. Cuscuta</taxon>
    </lineage>
</organism>
<comment type="caution">
    <text evidence="8">The sequence shown here is derived from an EMBL/GenBank/DDBJ whole genome shotgun (WGS) entry which is preliminary data.</text>
</comment>
<dbReference type="PANTHER" id="PTHR33109:SF7">
    <property type="entry name" value="EPIDERMAL PATTERNING FACTOR-LIKE PROTEIN 2"/>
    <property type="match status" value="1"/>
</dbReference>
<dbReference type="EMBL" id="CAMAPE010000010">
    <property type="protein sequence ID" value="CAH9078285.1"/>
    <property type="molecule type" value="Genomic_DNA"/>
</dbReference>
<protein>
    <recommendedName>
        <fullName evidence="7">Epidermal patterning factor-like protein</fullName>
    </recommendedName>
</protein>
<evidence type="ECO:0000256" key="5">
    <source>
        <dbReference type="ARBA" id="ARBA00022729"/>
    </source>
</evidence>
<keyword evidence="3 7" id="KW-0217">Developmental protein</keyword>
<name>A0A9P0YWK1_CUSEU</name>
<dbReference type="Proteomes" id="UP001152484">
    <property type="component" value="Unassembled WGS sequence"/>
</dbReference>
<sequence>MFCCRNHYHLILLLPLFLLWLSSFTHLSSLAQGREIPKQERPHLDVRYEEEMKVMMRSLIGSRPPRCEVRCGGRKCDGGHCEAVQVPIDDPKHPQISGTNHHFITADLPPQVIAYSSRADSSENYKPMCWKCKCGSYIFNP</sequence>
<reference evidence="8" key="1">
    <citation type="submission" date="2022-07" db="EMBL/GenBank/DDBJ databases">
        <authorList>
            <person name="Macas J."/>
            <person name="Novak P."/>
            <person name="Neumann P."/>
        </authorList>
    </citation>
    <scope>NUCLEOTIDE SEQUENCE</scope>
</reference>
<evidence type="ECO:0000256" key="3">
    <source>
        <dbReference type="ARBA" id="ARBA00022473"/>
    </source>
</evidence>
<feature type="chain" id="PRO_5040543024" description="Epidermal patterning factor-like protein" evidence="7">
    <location>
        <begin position="34"/>
        <end position="141"/>
    </location>
</feature>
<evidence type="ECO:0000256" key="1">
    <source>
        <dbReference type="ARBA" id="ARBA00004613"/>
    </source>
</evidence>
<comment type="function">
    <text evidence="7">Controls stomatal patterning.</text>
</comment>
<proteinExistence type="inferred from homology"/>
<keyword evidence="9" id="KW-1185">Reference proteome</keyword>
<evidence type="ECO:0000256" key="2">
    <source>
        <dbReference type="ARBA" id="ARBA00008127"/>
    </source>
</evidence>
<dbReference type="OrthoDB" id="614712at2759"/>
<evidence type="ECO:0000256" key="7">
    <source>
        <dbReference type="RuleBase" id="RU367102"/>
    </source>
</evidence>
<dbReference type="GO" id="GO:0005576">
    <property type="term" value="C:extracellular region"/>
    <property type="evidence" value="ECO:0007669"/>
    <property type="project" value="UniProtKB-SubCell"/>
</dbReference>